<feature type="compositionally biased region" description="Basic and acidic residues" evidence="1">
    <location>
        <begin position="82"/>
        <end position="93"/>
    </location>
</feature>
<dbReference type="PANTHER" id="PTHR34792">
    <property type="entry name" value="OS02G0121500 PROTEIN"/>
    <property type="match status" value="1"/>
</dbReference>
<dbReference type="PANTHER" id="PTHR34792:SF1">
    <property type="entry name" value="OS02G0121500 PROTEIN"/>
    <property type="match status" value="1"/>
</dbReference>
<accession>A0A438FJJ3</accession>
<feature type="region of interest" description="Disordered" evidence="1">
    <location>
        <begin position="66"/>
        <end position="93"/>
    </location>
</feature>
<dbReference type="EMBL" id="QGNW01000869">
    <property type="protein sequence ID" value="RVW60157.1"/>
    <property type="molecule type" value="Genomic_DNA"/>
</dbReference>
<dbReference type="Proteomes" id="UP000288805">
    <property type="component" value="Unassembled WGS sequence"/>
</dbReference>
<evidence type="ECO:0000256" key="1">
    <source>
        <dbReference type="SAM" id="MobiDB-lite"/>
    </source>
</evidence>
<protein>
    <submittedName>
        <fullName evidence="2">Uncharacterized protein</fullName>
    </submittedName>
</protein>
<evidence type="ECO:0000313" key="3">
    <source>
        <dbReference type="Proteomes" id="UP000288805"/>
    </source>
</evidence>
<dbReference type="InterPro" id="IPR040305">
    <property type="entry name" value="At1g75730-like"/>
</dbReference>
<reference evidence="2 3" key="1">
    <citation type="journal article" date="2018" name="PLoS Genet.">
        <title>Population sequencing reveals clonal diversity and ancestral inbreeding in the grapevine cultivar Chardonnay.</title>
        <authorList>
            <person name="Roach M.J."/>
            <person name="Johnson D.L."/>
            <person name="Bohlmann J."/>
            <person name="van Vuuren H.J."/>
            <person name="Jones S.J."/>
            <person name="Pretorius I.S."/>
            <person name="Schmidt S.A."/>
            <person name="Borneman A.R."/>
        </authorList>
    </citation>
    <scope>NUCLEOTIDE SEQUENCE [LARGE SCALE GENOMIC DNA]</scope>
    <source>
        <strain evidence="3">cv. Chardonnay</strain>
        <tissue evidence="2">Leaf</tissue>
    </source>
</reference>
<evidence type="ECO:0000313" key="2">
    <source>
        <dbReference type="EMBL" id="RVW60157.1"/>
    </source>
</evidence>
<sequence length="107" mass="11679">MQKQENQLKLALLAQIPVLSPLTHMIGLHNKHGGSDWSQKQPISGSITKEEEEAVETLYTLVGMFPNSDKTDNTGELVGESSESKHSTLPEARESPASALGLFLICY</sequence>
<proteinExistence type="predicted"/>
<gene>
    <name evidence="2" type="ORF">CK203_092294</name>
</gene>
<name>A0A438FJJ3_VITVI</name>
<comment type="caution">
    <text evidence="2">The sequence shown here is derived from an EMBL/GenBank/DDBJ whole genome shotgun (WGS) entry which is preliminary data.</text>
</comment>
<dbReference type="AlphaFoldDB" id="A0A438FJJ3"/>
<organism evidence="2 3">
    <name type="scientific">Vitis vinifera</name>
    <name type="common">Grape</name>
    <dbReference type="NCBI Taxonomy" id="29760"/>
    <lineage>
        <taxon>Eukaryota</taxon>
        <taxon>Viridiplantae</taxon>
        <taxon>Streptophyta</taxon>
        <taxon>Embryophyta</taxon>
        <taxon>Tracheophyta</taxon>
        <taxon>Spermatophyta</taxon>
        <taxon>Magnoliopsida</taxon>
        <taxon>eudicotyledons</taxon>
        <taxon>Gunneridae</taxon>
        <taxon>Pentapetalae</taxon>
        <taxon>rosids</taxon>
        <taxon>Vitales</taxon>
        <taxon>Vitaceae</taxon>
        <taxon>Viteae</taxon>
        <taxon>Vitis</taxon>
    </lineage>
</organism>